<organism evidence="2 3">
    <name type="scientific">Hungatella hathewayi</name>
    <dbReference type="NCBI Taxonomy" id="154046"/>
    <lineage>
        <taxon>Bacteria</taxon>
        <taxon>Bacillati</taxon>
        <taxon>Bacillota</taxon>
        <taxon>Clostridia</taxon>
        <taxon>Lachnospirales</taxon>
        <taxon>Lachnospiraceae</taxon>
        <taxon>Hungatella</taxon>
    </lineage>
</organism>
<accession>A0AA37JH19</accession>
<feature type="domain" description="Pyridoxamine 5'-phosphate oxidase N-terminal" evidence="1">
    <location>
        <begin position="8"/>
        <end position="126"/>
    </location>
</feature>
<dbReference type="SUPFAM" id="SSF50475">
    <property type="entry name" value="FMN-binding split barrel"/>
    <property type="match status" value="1"/>
</dbReference>
<dbReference type="InterPro" id="IPR012349">
    <property type="entry name" value="Split_barrel_FMN-bd"/>
</dbReference>
<dbReference type="EMBL" id="BQNJ01000001">
    <property type="protein sequence ID" value="GKH01053.1"/>
    <property type="molecule type" value="Genomic_DNA"/>
</dbReference>
<evidence type="ECO:0000313" key="2">
    <source>
        <dbReference type="EMBL" id="GKH01053.1"/>
    </source>
</evidence>
<dbReference type="InterPro" id="IPR052917">
    <property type="entry name" value="Stress-Dev_Protein"/>
</dbReference>
<protein>
    <submittedName>
        <fullName evidence="2">Pyridoxamine 5'-phosphate oxidase</fullName>
    </submittedName>
</protein>
<comment type="caution">
    <text evidence="2">The sequence shown here is derived from an EMBL/GenBank/DDBJ whole genome shotgun (WGS) entry which is preliminary data.</text>
</comment>
<dbReference type="Proteomes" id="UP001055091">
    <property type="component" value="Unassembled WGS sequence"/>
</dbReference>
<dbReference type="Gene3D" id="2.30.110.10">
    <property type="entry name" value="Electron Transport, Fmn-binding Protein, Chain A"/>
    <property type="match status" value="1"/>
</dbReference>
<dbReference type="InterPro" id="IPR011576">
    <property type="entry name" value="Pyridox_Oxase_N"/>
</dbReference>
<dbReference type="Pfam" id="PF01243">
    <property type="entry name" value="PNPOx_N"/>
    <property type="match status" value="1"/>
</dbReference>
<evidence type="ECO:0000259" key="1">
    <source>
        <dbReference type="Pfam" id="PF01243"/>
    </source>
</evidence>
<reference evidence="2" key="1">
    <citation type="submission" date="2022-01" db="EMBL/GenBank/DDBJ databases">
        <title>Novel bile acid biosynthetic pathways are enriched in the microbiome of centenarians.</title>
        <authorList>
            <person name="Sato Y."/>
            <person name="Atarashi K."/>
            <person name="Plichta R.D."/>
            <person name="Arai Y."/>
            <person name="Sasajima S."/>
            <person name="Kearney M.S."/>
            <person name="Suda W."/>
            <person name="Takeshita K."/>
            <person name="Sasaki T."/>
            <person name="Okamoto S."/>
            <person name="Skelly N.A."/>
            <person name="Okamura Y."/>
            <person name="Vlamakis H."/>
            <person name="Li Y."/>
            <person name="Tanoue T."/>
            <person name="Takei H."/>
            <person name="Nittono H."/>
            <person name="Narushima S."/>
            <person name="Irie J."/>
            <person name="Itoh H."/>
            <person name="Moriya K."/>
            <person name="Sugiura Y."/>
            <person name="Suematsu M."/>
            <person name="Moritoki N."/>
            <person name="Shibata S."/>
            <person name="Littman R.D."/>
            <person name="Fischbach A.M."/>
            <person name="Uwamino Y."/>
            <person name="Inoue T."/>
            <person name="Honda A."/>
            <person name="Hattori M."/>
            <person name="Murai T."/>
            <person name="Xavier J.R."/>
            <person name="Hirose N."/>
            <person name="Honda K."/>
        </authorList>
    </citation>
    <scope>NUCLEOTIDE SEQUENCE</scope>
    <source>
        <strain evidence="2">CE91-St55</strain>
    </source>
</reference>
<gene>
    <name evidence="2" type="ORF">CE91St55_30340</name>
</gene>
<dbReference type="PANTHER" id="PTHR34818">
    <property type="entry name" value="PROTEIN BLI-3"/>
    <property type="match status" value="1"/>
</dbReference>
<evidence type="ECO:0000313" key="3">
    <source>
        <dbReference type="Proteomes" id="UP001055091"/>
    </source>
</evidence>
<name>A0AA37JH19_9FIRM</name>
<sequence>MKDAEKTVGTMLDKQSVAWIGSVSPDGFPNIKAMLRPRKRDGIRTIYFTTNTSSMRVGQFRENPKACVYVCDSRFFRGAMLTGTMEVLEDSESREMIWREGDTMYYPGGVTDPDYCVLRFTALGGRFYSNFHSENFEIPEACTAEGIH</sequence>
<dbReference type="PANTHER" id="PTHR34818:SF1">
    <property type="entry name" value="PROTEIN BLI-3"/>
    <property type="match status" value="1"/>
</dbReference>
<dbReference type="AlphaFoldDB" id="A0AA37JH19"/>
<dbReference type="RefSeq" id="WP_118042596.1">
    <property type="nucleotide sequence ID" value="NZ_BQNJ01000001.1"/>
</dbReference>
<proteinExistence type="predicted"/>